<evidence type="ECO:0000313" key="4">
    <source>
        <dbReference type="Proteomes" id="UP000694388"/>
    </source>
</evidence>
<dbReference type="InterPro" id="IPR036284">
    <property type="entry name" value="GGL_sf"/>
</dbReference>
<dbReference type="InterPro" id="IPR036388">
    <property type="entry name" value="WH-like_DNA-bd_sf"/>
</dbReference>
<dbReference type="SMART" id="SM00224">
    <property type="entry name" value="GGL"/>
    <property type="match status" value="1"/>
</dbReference>
<dbReference type="GO" id="GO:0005096">
    <property type="term" value="F:GTPase activator activity"/>
    <property type="evidence" value="ECO:0007669"/>
    <property type="project" value="TreeGrafter"/>
</dbReference>
<dbReference type="SMART" id="SM00315">
    <property type="entry name" value="RGS"/>
    <property type="match status" value="1"/>
</dbReference>
<dbReference type="InterPro" id="IPR016137">
    <property type="entry name" value="RGS"/>
</dbReference>
<dbReference type="PRINTS" id="PR01301">
    <property type="entry name" value="RGSPROTEIN"/>
</dbReference>
<dbReference type="Ensembl" id="ENSEBUT00000011881.1">
    <property type="protein sequence ID" value="ENSEBUP00000011314.1"/>
    <property type="gene ID" value="ENSEBUG00000007255.1"/>
</dbReference>
<evidence type="ECO:0000259" key="2">
    <source>
        <dbReference type="PROSITE" id="PS50132"/>
    </source>
</evidence>
<dbReference type="Gene3D" id="4.10.260.10">
    <property type="entry name" value="Transducin (heterotrimeric G protein), gamma chain"/>
    <property type="match status" value="1"/>
</dbReference>
<dbReference type="Gene3D" id="1.10.167.10">
    <property type="entry name" value="Regulator of G-protein Signalling 4, domain 2"/>
    <property type="match status" value="1"/>
</dbReference>
<accession>A0A8C4Q7T4</accession>
<dbReference type="Gene3D" id="1.10.10.10">
    <property type="entry name" value="Winged helix-like DNA-binding domain superfamily/Winged helix DNA-binding domain"/>
    <property type="match status" value="1"/>
</dbReference>
<dbReference type="GO" id="GO:0008277">
    <property type="term" value="P:regulation of G protein-coupled receptor signaling pathway"/>
    <property type="evidence" value="ECO:0007669"/>
    <property type="project" value="InterPro"/>
</dbReference>
<dbReference type="Proteomes" id="UP000694388">
    <property type="component" value="Unplaced"/>
</dbReference>
<dbReference type="OMA" id="MNGDCGC"/>
<dbReference type="Pfam" id="PF18148">
    <property type="entry name" value="RGS_DHEX"/>
    <property type="match status" value="1"/>
</dbReference>
<dbReference type="PANTHER" id="PTHR45746:SF5">
    <property type="entry name" value="REGULATOR OF G-PROTEIN SIGNALING 7"/>
    <property type="match status" value="1"/>
</dbReference>
<dbReference type="SUPFAM" id="SSF48670">
    <property type="entry name" value="Transducin (heterotrimeric G protein), gamma chain"/>
    <property type="match status" value="1"/>
</dbReference>
<keyword evidence="4" id="KW-1185">Reference proteome</keyword>
<reference evidence="3" key="2">
    <citation type="submission" date="2025-09" db="UniProtKB">
        <authorList>
            <consortium name="Ensembl"/>
        </authorList>
    </citation>
    <scope>IDENTIFICATION</scope>
</reference>
<dbReference type="SMART" id="SM01224">
    <property type="entry name" value="G_gamma"/>
    <property type="match status" value="1"/>
</dbReference>
<dbReference type="PROSITE" id="PS50132">
    <property type="entry name" value="RGS"/>
    <property type="match status" value="1"/>
</dbReference>
<reference evidence="3" key="1">
    <citation type="submission" date="2025-08" db="UniProtKB">
        <authorList>
            <consortium name="Ensembl"/>
        </authorList>
    </citation>
    <scope>IDENTIFICATION</scope>
</reference>
<evidence type="ECO:0000313" key="3">
    <source>
        <dbReference type="Ensembl" id="ENSEBUP00000011314.1"/>
    </source>
</evidence>
<dbReference type="InterPro" id="IPR047016">
    <property type="entry name" value="RGS6/7/9/11"/>
</dbReference>
<protein>
    <submittedName>
        <fullName evidence="3">Regulator of G protein signaling 11</fullName>
    </submittedName>
</protein>
<dbReference type="GO" id="GO:0005737">
    <property type="term" value="C:cytoplasm"/>
    <property type="evidence" value="ECO:0007669"/>
    <property type="project" value="TreeGrafter"/>
</dbReference>
<dbReference type="Pfam" id="PF00615">
    <property type="entry name" value="RGS"/>
    <property type="match status" value="1"/>
</dbReference>
<dbReference type="Pfam" id="PF00631">
    <property type="entry name" value="G-gamma"/>
    <property type="match status" value="1"/>
</dbReference>
<organism evidence="3 4">
    <name type="scientific">Eptatretus burgeri</name>
    <name type="common">Inshore hagfish</name>
    <dbReference type="NCBI Taxonomy" id="7764"/>
    <lineage>
        <taxon>Eukaryota</taxon>
        <taxon>Metazoa</taxon>
        <taxon>Chordata</taxon>
        <taxon>Craniata</taxon>
        <taxon>Vertebrata</taxon>
        <taxon>Cyclostomata</taxon>
        <taxon>Myxini</taxon>
        <taxon>Myxiniformes</taxon>
        <taxon>Myxinidae</taxon>
        <taxon>Eptatretinae</taxon>
        <taxon>Eptatretus</taxon>
    </lineage>
</organism>
<dbReference type="InterPro" id="IPR036305">
    <property type="entry name" value="RGS_sf"/>
</dbReference>
<dbReference type="GO" id="GO:0007186">
    <property type="term" value="P:G protein-coupled receptor signaling pathway"/>
    <property type="evidence" value="ECO:0007669"/>
    <property type="project" value="InterPro"/>
</dbReference>
<evidence type="ECO:0000256" key="1">
    <source>
        <dbReference type="ARBA" id="ARBA00022700"/>
    </source>
</evidence>
<dbReference type="InterPro" id="IPR015898">
    <property type="entry name" value="G-protein_gamma-like_dom"/>
</dbReference>
<dbReference type="AlphaFoldDB" id="A0A8C4Q7T4"/>
<dbReference type="InterPro" id="IPR044926">
    <property type="entry name" value="RGS_subdomain_2"/>
</dbReference>
<sequence>KGISIHLGTLVICNGFIYPVSEPRDLTLRNDSSLYRFQKINHQWDFVVMQAKEQIRAAKERKKGDRVVMEFQERAYWMVHRPPVRISLMRNTHHHIMYYHHALNRSRSKSSLSLEKLLKQCNQYLSHDPMLTPCLPQNPWISDDTFYWVLNAPNVGNPCRLRVERWAFGFGEILSDARGLQEFHNFLKKEFSAENLDFWEACQELRYGDQLKYILWDCILPRLYLAQGAQKWINIDGRTMGKTLSGLKCPHRYMLDSAQAHIYMLMKKDSYPRYLKSDVYKNLLINAVVPQETKIRFVVILLKYMSASN</sequence>
<proteinExistence type="predicted"/>
<dbReference type="GeneTree" id="ENSGT00940000160198"/>
<keyword evidence="1" id="KW-0734">Signal transduction inhibitor</keyword>
<dbReference type="GO" id="GO:0005886">
    <property type="term" value="C:plasma membrane"/>
    <property type="evidence" value="ECO:0007669"/>
    <property type="project" value="TreeGrafter"/>
</dbReference>
<dbReference type="GO" id="GO:0043005">
    <property type="term" value="C:neuron projection"/>
    <property type="evidence" value="ECO:0007669"/>
    <property type="project" value="TreeGrafter"/>
</dbReference>
<dbReference type="SUPFAM" id="SSF48097">
    <property type="entry name" value="Regulator of G-protein signaling, RGS"/>
    <property type="match status" value="1"/>
</dbReference>
<dbReference type="InterPro" id="IPR040759">
    <property type="entry name" value="RGS_DHEX"/>
</dbReference>
<dbReference type="GO" id="GO:0009968">
    <property type="term" value="P:negative regulation of signal transduction"/>
    <property type="evidence" value="ECO:0007669"/>
    <property type="project" value="UniProtKB-KW"/>
</dbReference>
<feature type="domain" description="RGS" evidence="2">
    <location>
        <begin position="169"/>
        <end position="284"/>
    </location>
</feature>
<dbReference type="PANTHER" id="PTHR45746">
    <property type="entry name" value="LP21163P"/>
    <property type="match status" value="1"/>
</dbReference>
<name>A0A8C4Q7T4_EPTBU</name>